<feature type="compositionally biased region" description="Polar residues" evidence="1">
    <location>
        <begin position="252"/>
        <end position="269"/>
    </location>
</feature>
<dbReference type="Proteomes" id="UP000019375">
    <property type="component" value="Unassembled WGS sequence"/>
</dbReference>
<feature type="compositionally biased region" description="Acidic residues" evidence="1">
    <location>
        <begin position="525"/>
        <end position="549"/>
    </location>
</feature>
<feature type="domain" description="Hpc2-related" evidence="2">
    <location>
        <begin position="564"/>
        <end position="604"/>
    </location>
</feature>
<feature type="region of interest" description="Disordered" evidence="1">
    <location>
        <begin position="1"/>
        <end position="440"/>
    </location>
</feature>
<feature type="compositionally biased region" description="Basic and acidic residues" evidence="1">
    <location>
        <begin position="241"/>
        <end position="251"/>
    </location>
</feature>
<feature type="compositionally biased region" description="Basic and acidic residues" evidence="1">
    <location>
        <begin position="329"/>
        <end position="344"/>
    </location>
</feature>
<evidence type="ECO:0000313" key="4">
    <source>
        <dbReference type="Proteomes" id="UP000019375"/>
    </source>
</evidence>
<feature type="compositionally biased region" description="Low complexity" evidence="1">
    <location>
        <begin position="221"/>
        <end position="231"/>
    </location>
</feature>
<feature type="region of interest" description="Disordered" evidence="1">
    <location>
        <begin position="519"/>
        <end position="575"/>
    </location>
</feature>
<feature type="compositionally biased region" description="Polar residues" evidence="1">
    <location>
        <begin position="140"/>
        <end position="188"/>
    </location>
</feature>
<evidence type="ECO:0000313" key="3">
    <source>
        <dbReference type="EMBL" id="CDF88567.1"/>
    </source>
</evidence>
<protein>
    <submittedName>
        <fullName evidence="3">BN860_13256g1_1</fullName>
    </submittedName>
</protein>
<feature type="compositionally biased region" description="Basic and acidic residues" evidence="1">
    <location>
        <begin position="59"/>
        <end position="76"/>
    </location>
</feature>
<feature type="compositionally biased region" description="Low complexity" evidence="1">
    <location>
        <begin position="383"/>
        <end position="407"/>
    </location>
</feature>
<feature type="compositionally biased region" description="Low complexity" evidence="1">
    <location>
        <begin position="421"/>
        <end position="440"/>
    </location>
</feature>
<dbReference type="OrthoDB" id="5576775at2759"/>
<proteinExistence type="predicted"/>
<feature type="compositionally biased region" description="Basic and acidic residues" evidence="1">
    <location>
        <begin position="281"/>
        <end position="294"/>
    </location>
</feature>
<feature type="compositionally biased region" description="Low complexity" evidence="1">
    <location>
        <begin position="94"/>
        <end position="103"/>
    </location>
</feature>
<dbReference type="InterPro" id="IPR014840">
    <property type="entry name" value="HRD"/>
</dbReference>
<organism evidence="3 4">
    <name type="scientific">Zygosaccharomyces bailii (strain CLIB 213 / ATCC 58445 / CBS 680 / BCRC 21525 / NBRC 1098 / NCYC 1416 / NRRL Y-2227)</name>
    <dbReference type="NCBI Taxonomy" id="1333698"/>
    <lineage>
        <taxon>Eukaryota</taxon>
        <taxon>Fungi</taxon>
        <taxon>Dikarya</taxon>
        <taxon>Ascomycota</taxon>
        <taxon>Saccharomycotina</taxon>
        <taxon>Saccharomycetes</taxon>
        <taxon>Saccharomycetales</taxon>
        <taxon>Saccharomycetaceae</taxon>
        <taxon>Zygosaccharomyces</taxon>
    </lineage>
</organism>
<sequence length="629" mass="67935">MEQERDQEALSTSKERSTADGDDPQHEKANIKSGNDIPQETKNATTTKDTQIKPRKRARRDDGSKATKKLKLDGKKIPNIAEELAKNRNIVRGSSPTSLTSSSCAPITSASAFTATVKGDSERGTPEPADLVLRKEVNPRRTQVKISSLLSPNGDNSSSLAAQNKSETESSPVTHTSLLMQASQSVNTPKVILPTQLPGSSQPDANDIPSEENGVLIARISSPVSVPPQSQLKRSTSSAAGEHKTPSEKAQKSNTIGAIQSRSKQTKTTGEPKKRNTKTGTKRENGSSGTKKDGSSVSSRKNSSKKDGSANGAKKDSSMTGDIKTVDATTKKDNSTTSLKKENSAESFKLENSTPGSAKASDKNERKDGKLANKPAGKKEGNENTASNYNSNNNSSNNNTNNASNKSNDAKKKITVKRESSSTAKPTKTPKKLIIAPPIKSPSLLEVIERGKTQEEPEEPALIVDIPLYSAEDNDYLDENGQVVFNFYKIVQDKFSPESADNLAGVKSAKRNLFGHITGSQLDGAAEEEDEDIEEVDEDGEDDEDEEGEEPKQNASPKKKSHPNKGKSLIGKYDTEDPFIDDTELLWEEQRAATKDGFFVYFGPLIEKGHYASLERADGTMKRGGVKNK</sequence>
<feature type="compositionally biased region" description="Polar residues" evidence="1">
    <location>
        <begin position="104"/>
        <end position="114"/>
    </location>
</feature>
<feature type="compositionally biased region" description="Basic and acidic residues" evidence="1">
    <location>
        <begin position="360"/>
        <end position="382"/>
    </location>
</feature>
<gene>
    <name evidence="3" type="ORF">BN860_13256g</name>
</gene>
<reference evidence="4" key="1">
    <citation type="journal article" date="2013" name="Genome Announc.">
        <title>Genome sequence of the food spoilage yeast Zygosaccharomyces bailii CLIB 213(T).</title>
        <authorList>
            <person name="Galeote V."/>
            <person name="Bigey F."/>
            <person name="Devillers H."/>
            <person name="Neuveglise C."/>
            <person name="Dequin S."/>
        </authorList>
    </citation>
    <scope>NUCLEOTIDE SEQUENCE [LARGE SCALE GENOMIC DNA]</scope>
    <source>
        <strain evidence="4">CLIB 213 / ATCC 58445 / CBS 680 / CCRC 21525 / NBRC 1098 / NCYC 1416 / NRRL Y-2227</strain>
    </source>
</reference>
<name>A0A8J2T456_ZYGB2</name>
<dbReference type="AlphaFoldDB" id="A0A8J2T456"/>
<dbReference type="Pfam" id="PF08729">
    <property type="entry name" value="HUN"/>
    <property type="match status" value="1"/>
</dbReference>
<feature type="compositionally biased region" description="Basic and acidic residues" evidence="1">
    <location>
        <begin position="1"/>
        <end position="30"/>
    </location>
</feature>
<keyword evidence="4" id="KW-1185">Reference proteome</keyword>
<feature type="compositionally biased region" description="Polar residues" evidence="1">
    <location>
        <begin position="32"/>
        <end position="49"/>
    </location>
</feature>
<feature type="compositionally biased region" description="Basic and acidic residues" evidence="1">
    <location>
        <begin position="304"/>
        <end position="317"/>
    </location>
</feature>
<dbReference type="EMBL" id="HG316455">
    <property type="protein sequence ID" value="CDF88567.1"/>
    <property type="molecule type" value="Genomic_DNA"/>
</dbReference>
<accession>A0A8J2T456</accession>
<feature type="compositionally biased region" description="Basic and acidic residues" evidence="1">
    <location>
        <begin position="408"/>
        <end position="420"/>
    </location>
</feature>
<evidence type="ECO:0000256" key="1">
    <source>
        <dbReference type="SAM" id="MobiDB-lite"/>
    </source>
</evidence>
<evidence type="ECO:0000259" key="2">
    <source>
        <dbReference type="Pfam" id="PF08729"/>
    </source>
</evidence>